<keyword evidence="4" id="KW-1185">Reference proteome</keyword>
<evidence type="ECO:0000256" key="2">
    <source>
        <dbReference type="SAM" id="MobiDB-lite"/>
    </source>
</evidence>
<reference evidence="3" key="1">
    <citation type="submission" date="2020-10" db="EMBL/GenBank/DDBJ databases">
        <authorList>
            <person name="Castelo-Branco R."/>
            <person name="Eusebio N."/>
            <person name="Adriana R."/>
            <person name="Vieira A."/>
            <person name="Brugerolle De Fraissinette N."/>
            <person name="Rezende De Castro R."/>
            <person name="Schneider M.P."/>
            <person name="Vasconcelos V."/>
            <person name="Leao P.N."/>
        </authorList>
    </citation>
    <scope>NUCLEOTIDE SEQUENCE</scope>
    <source>
        <strain evidence="3">LEGE 12446</strain>
    </source>
</reference>
<comment type="caution">
    <text evidence="3">The sequence shown here is derived from an EMBL/GenBank/DDBJ whole genome shotgun (WGS) entry which is preliminary data.</text>
</comment>
<evidence type="ECO:0000313" key="3">
    <source>
        <dbReference type="EMBL" id="MBE9020938.1"/>
    </source>
</evidence>
<feature type="region of interest" description="Disordered" evidence="2">
    <location>
        <begin position="138"/>
        <end position="157"/>
    </location>
</feature>
<evidence type="ECO:0008006" key="5">
    <source>
        <dbReference type="Google" id="ProtNLM"/>
    </source>
</evidence>
<dbReference type="RefSeq" id="WP_193912686.1">
    <property type="nucleotide sequence ID" value="NZ_JADEXS020000003.1"/>
</dbReference>
<dbReference type="Proteomes" id="UP000622533">
    <property type="component" value="Unassembled WGS sequence"/>
</dbReference>
<sequence length="556" mass="62995">MLALEPQQPSTPDYSVLNSSIKETLTAIDRFEFQAIEEIAKMRNEQLYEYGGYKTFTEYCAGELSAWGGYRRVNQLLGATKVIEALGELGEHIKNERQARPLLRLVEEPDKLKQAVALALEENPDPSQSDFARAANNVVPKSPRKKTVQKEPMVPKTSEPMVTKKASVTVVESSHPRYGQQGTIDKPPPNGWQHLVTFDDGEELINNDDLDAPSVPFPTQRTLPPEYVEAIAARDAQHKEEMQRLEQELRIALVNEARELAQQQLAHELQSIRELYRKEKQEKIQLQQRVDELEGLRQLSSVSQQQQQRIEELERADKSRPAQEWGNTMTKQATKVLNREVKRALEQTIDLRSLAVEPPKDNASECLRLLGLALGNLATAMNNTQALEAAAILMGSEPTPEALAHRAEQLQFVPQAVSEIRGVLGKPGCTWSDFWSVAQQYEVIRQDYWTELTSEEKQLIAALEATTEIHIDEPTTQEAQSLITATEEPDTEPLKIGVGSIVAHADPYRTLYLERGEVIQDLGEEVIVAWDCWKERTKKTDRYSKDELRFWQAENN</sequence>
<protein>
    <recommendedName>
        <fullName evidence="5">ATPase involved in DNA repair</fullName>
    </recommendedName>
</protein>
<feature type="coiled-coil region" evidence="1">
    <location>
        <begin position="228"/>
        <end position="316"/>
    </location>
</feature>
<dbReference type="EMBL" id="JADEXS010000001">
    <property type="protein sequence ID" value="MBE9020938.1"/>
    <property type="molecule type" value="Genomic_DNA"/>
</dbReference>
<evidence type="ECO:0000313" key="4">
    <source>
        <dbReference type="Proteomes" id="UP000622533"/>
    </source>
</evidence>
<keyword evidence="1" id="KW-0175">Coiled coil</keyword>
<dbReference type="AlphaFoldDB" id="A0A8J7A791"/>
<accession>A0A8J7A791</accession>
<proteinExistence type="predicted"/>
<organism evidence="3 4">
    <name type="scientific">Desmonostoc muscorum LEGE 12446</name>
    <dbReference type="NCBI Taxonomy" id="1828758"/>
    <lineage>
        <taxon>Bacteria</taxon>
        <taxon>Bacillati</taxon>
        <taxon>Cyanobacteriota</taxon>
        <taxon>Cyanophyceae</taxon>
        <taxon>Nostocales</taxon>
        <taxon>Nostocaceae</taxon>
        <taxon>Desmonostoc</taxon>
    </lineage>
</organism>
<gene>
    <name evidence="3" type="ORF">IQ276_00220</name>
</gene>
<evidence type="ECO:0000256" key="1">
    <source>
        <dbReference type="SAM" id="Coils"/>
    </source>
</evidence>
<name>A0A8J7A791_DESMC</name>